<evidence type="ECO:0000313" key="1">
    <source>
        <dbReference type="EMBL" id="REH50092.1"/>
    </source>
</evidence>
<protein>
    <submittedName>
        <fullName evidence="1">Uncharacterized protein</fullName>
    </submittedName>
</protein>
<sequence length="418" mass="46819">MNRDSAIVLDVTSFISAEEFVLSQNHGTEPADPFARQCYAEVVQSLIFFDHVFVPHPTLLTPGPEDFGEHPRLLRNLFALGVVEPLTFDQTEGTSLRRVESGVLDALKTDGVLSLLSFVDKTARCDRAQRERGGTDPMLARITDWTAFQAARVHPYQGPRIGTPDGVEADQLGDWARASASALEGQLRKVLPEPDSQVRLTATLVRSLKYTARADVKKLTYQPHPLRRDFCLTFDMTAGGASDSEVFDVIREIRGIHRTLRDAAGTANDSRLQLLELELPLLGGRLWTSRERGRHTDDRWLELACGRLDEYRIRATDLRRAVSRCICEEDKLRLRVELDHVCRQLLERLGLSSTQLNETERELVRGVASVADSAIGVPVVSPLLIGGRTLGRRLAASGNAYQKFVYREFVGAWRRTDF</sequence>
<evidence type="ECO:0000313" key="2">
    <source>
        <dbReference type="Proteomes" id="UP000256269"/>
    </source>
</evidence>
<dbReference type="AlphaFoldDB" id="A0A3E0HU68"/>
<organism evidence="1 2">
    <name type="scientific">Kutzneria buriramensis</name>
    <dbReference type="NCBI Taxonomy" id="1045776"/>
    <lineage>
        <taxon>Bacteria</taxon>
        <taxon>Bacillati</taxon>
        <taxon>Actinomycetota</taxon>
        <taxon>Actinomycetes</taxon>
        <taxon>Pseudonocardiales</taxon>
        <taxon>Pseudonocardiaceae</taxon>
        <taxon>Kutzneria</taxon>
    </lineage>
</organism>
<dbReference type="OrthoDB" id="3666057at2"/>
<dbReference type="Proteomes" id="UP000256269">
    <property type="component" value="Unassembled WGS sequence"/>
</dbReference>
<name>A0A3E0HU68_9PSEU</name>
<gene>
    <name evidence="1" type="ORF">BCF44_104363</name>
</gene>
<dbReference type="EMBL" id="QUNO01000004">
    <property type="protein sequence ID" value="REH50092.1"/>
    <property type="molecule type" value="Genomic_DNA"/>
</dbReference>
<comment type="caution">
    <text evidence="1">The sequence shown here is derived from an EMBL/GenBank/DDBJ whole genome shotgun (WGS) entry which is preliminary data.</text>
</comment>
<accession>A0A3E0HU68</accession>
<dbReference type="RefSeq" id="WP_116174614.1">
    <property type="nucleotide sequence ID" value="NZ_CP144375.1"/>
</dbReference>
<keyword evidence="2" id="KW-1185">Reference proteome</keyword>
<reference evidence="1 2" key="1">
    <citation type="submission" date="2018-08" db="EMBL/GenBank/DDBJ databases">
        <title>Genomic Encyclopedia of Archaeal and Bacterial Type Strains, Phase II (KMG-II): from individual species to whole genera.</title>
        <authorList>
            <person name="Goeker M."/>
        </authorList>
    </citation>
    <scope>NUCLEOTIDE SEQUENCE [LARGE SCALE GENOMIC DNA]</scope>
    <source>
        <strain evidence="1 2">DSM 45791</strain>
    </source>
</reference>
<proteinExistence type="predicted"/>